<dbReference type="Proteomes" id="UP001108029">
    <property type="component" value="Unassembled WGS sequence"/>
</dbReference>
<name>A0A9Q3W0I5_9ACTN</name>
<accession>A0A9Q3W0I5</accession>
<organism evidence="1 2">
    <name type="scientific">Streptomyces guryensis</name>
    <dbReference type="NCBI Taxonomy" id="2886947"/>
    <lineage>
        <taxon>Bacteria</taxon>
        <taxon>Bacillati</taxon>
        <taxon>Actinomycetota</taxon>
        <taxon>Actinomycetes</taxon>
        <taxon>Kitasatosporales</taxon>
        <taxon>Streptomycetaceae</taxon>
        <taxon>Streptomyces</taxon>
    </lineage>
</organism>
<protein>
    <submittedName>
        <fullName evidence="1">Uncharacterized protein</fullName>
    </submittedName>
</protein>
<dbReference type="RefSeq" id="WP_232655325.1">
    <property type="nucleotide sequence ID" value="NZ_JAJSBI010000039.1"/>
</dbReference>
<evidence type="ECO:0000313" key="1">
    <source>
        <dbReference type="EMBL" id="MCD9880390.1"/>
    </source>
</evidence>
<proteinExistence type="predicted"/>
<dbReference type="AlphaFoldDB" id="A0A9Q3W0I5"/>
<keyword evidence="2" id="KW-1185">Reference proteome</keyword>
<gene>
    <name evidence="1" type="ORF">LJ657_43935</name>
</gene>
<reference evidence="1" key="1">
    <citation type="submission" date="2021-12" db="EMBL/GenBank/DDBJ databases">
        <authorList>
            <person name="Lee J.-H."/>
            <person name="Kim S.-B."/>
        </authorList>
    </citation>
    <scope>NUCLEOTIDE SEQUENCE</scope>
    <source>
        <strain evidence="1">NR30</strain>
    </source>
</reference>
<comment type="caution">
    <text evidence="1">The sequence shown here is derived from an EMBL/GenBank/DDBJ whole genome shotgun (WGS) entry which is preliminary data.</text>
</comment>
<dbReference type="EMBL" id="JAJSBI010000039">
    <property type="protein sequence ID" value="MCD9880390.1"/>
    <property type="molecule type" value="Genomic_DNA"/>
</dbReference>
<evidence type="ECO:0000313" key="2">
    <source>
        <dbReference type="Proteomes" id="UP001108029"/>
    </source>
</evidence>
<sequence>MVSATRTAETTEGLLDQEGMTMWLRRRDRAEDAVHPDAVQAASALAFHLQSGGELVPVQVDDLPLADGEVAFADVTCSAARFYGTEVVYPQSAGFFENHPTFSRRWVPNNRLDARRRQEAEAAAAPQWRDHTVARVVLTSTGVRLRPRKSPTWLPFDHALLTEITAGQPEVVLSYSVCAPLLLAGSTAPWLGVAIEHLLYGHKAHSSVLPRCS</sequence>